<dbReference type="RefSeq" id="WP_204004017.1">
    <property type="nucleotide sequence ID" value="NZ_BOOZ01000007.1"/>
</dbReference>
<dbReference type="Proteomes" id="UP000647017">
    <property type="component" value="Unassembled WGS sequence"/>
</dbReference>
<gene>
    <name evidence="2" type="ORF">Van01_18870</name>
</gene>
<accession>A0ABQ4HSN5</accession>
<dbReference type="EMBL" id="BOOZ01000007">
    <property type="protein sequence ID" value="GIJ08673.1"/>
    <property type="molecule type" value="Genomic_DNA"/>
</dbReference>
<feature type="region of interest" description="Disordered" evidence="1">
    <location>
        <begin position="1"/>
        <end position="29"/>
    </location>
</feature>
<sequence>MPDPNRMPVPRRGPAADRPRRRPLDGPQHLPLRPLWLCRACGLSWPCAEARLLLRVEYDNRWLDLAVYLSGLYYEATHDLFRLDPEGGPTPRELFQRFVAWGPYRRPAVALPPACTGRCRTN</sequence>
<evidence type="ECO:0008006" key="4">
    <source>
        <dbReference type="Google" id="ProtNLM"/>
    </source>
</evidence>
<protein>
    <recommendedName>
        <fullName evidence="4">Flavin reductase</fullName>
    </recommendedName>
</protein>
<name>A0ABQ4HSN5_9ACTN</name>
<evidence type="ECO:0000313" key="3">
    <source>
        <dbReference type="Proteomes" id="UP000647017"/>
    </source>
</evidence>
<feature type="compositionally biased region" description="Basic and acidic residues" evidence="1">
    <location>
        <begin position="14"/>
        <end position="24"/>
    </location>
</feature>
<proteinExistence type="predicted"/>
<evidence type="ECO:0000313" key="2">
    <source>
        <dbReference type="EMBL" id="GIJ08673.1"/>
    </source>
</evidence>
<reference evidence="2 3" key="1">
    <citation type="submission" date="2021-01" db="EMBL/GenBank/DDBJ databases">
        <title>Whole genome shotgun sequence of Verrucosispora andamanensis NBRC 109075.</title>
        <authorList>
            <person name="Komaki H."/>
            <person name="Tamura T."/>
        </authorList>
    </citation>
    <scope>NUCLEOTIDE SEQUENCE [LARGE SCALE GENOMIC DNA]</scope>
    <source>
        <strain evidence="2 3">NBRC 109075</strain>
    </source>
</reference>
<organism evidence="2 3">
    <name type="scientific">Micromonospora andamanensis</name>
    <dbReference type="NCBI Taxonomy" id="1287068"/>
    <lineage>
        <taxon>Bacteria</taxon>
        <taxon>Bacillati</taxon>
        <taxon>Actinomycetota</taxon>
        <taxon>Actinomycetes</taxon>
        <taxon>Micromonosporales</taxon>
        <taxon>Micromonosporaceae</taxon>
        <taxon>Micromonospora</taxon>
    </lineage>
</organism>
<keyword evidence="3" id="KW-1185">Reference proteome</keyword>
<evidence type="ECO:0000256" key="1">
    <source>
        <dbReference type="SAM" id="MobiDB-lite"/>
    </source>
</evidence>
<comment type="caution">
    <text evidence="2">The sequence shown here is derived from an EMBL/GenBank/DDBJ whole genome shotgun (WGS) entry which is preliminary data.</text>
</comment>